<evidence type="ECO:0000313" key="1">
    <source>
        <dbReference type="EMBL" id="RNA01351.1"/>
    </source>
</evidence>
<proteinExistence type="predicted"/>
<organism evidence="1 2">
    <name type="scientific">Brachionus plicatilis</name>
    <name type="common">Marine rotifer</name>
    <name type="synonym">Brachionus muelleri</name>
    <dbReference type="NCBI Taxonomy" id="10195"/>
    <lineage>
        <taxon>Eukaryota</taxon>
        <taxon>Metazoa</taxon>
        <taxon>Spiralia</taxon>
        <taxon>Gnathifera</taxon>
        <taxon>Rotifera</taxon>
        <taxon>Eurotatoria</taxon>
        <taxon>Monogononta</taxon>
        <taxon>Pseudotrocha</taxon>
        <taxon>Ploima</taxon>
        <taxon>Brachionidae</taxon>
        <taxon>Brachionus</taxon>
    </lineage>
</organism>
<keyword evidence="2" id="KW-1185">Reference proteome</keyword>
<feature type="non-terminal residue" evidence="1">
    <location>
        <position position="1"/>
    </location>
</feature>
<gene>
    <name evidence="1" type="ORF">BpHYR1_019384</name>
</gene>
<name>A0A3M7PRE9_BRAPC</name>
<sequence length="85" mass="9730">VYVRPCTKYPIHSIKACVAKQGDTVPSIYRPMLDYSFIFEILSLKEIANLPNNKFQEALSLDDGLHLFVMKKCQLSVPEHFQSTI</sequence>
<reference evidence="1 2" key="1">
    <citation type="journal article" date="2018" name="Sci. Rep.">
        <title>Genomic signatures of local adaptation to the degree of environmental predictability in rotifers.</title>
        <authorList>
            <person name="Franch-Gras L."/>
            <person name="Hahn C."/>
            <person name="Garcia-Roger E.M."/>
            <person name="Carmona M.J."/>
            <person name="Serra M."/>
            <person name="Gomez A."/>
        </authorList>
    </citation>
    <scope>NUCLEOTIDE SEQUENCE [LARGE SCALE GENOMIC DNA]</scope>
    <source>
        <strain evidence="1">HYR1</strain>
    </source>
</reference>
<accession>A0A3M7PRE9</accession>
<dbReference type="EMBL" id="REGN01009366">
    <property type="protein sequence ID" value="RNA01351.1"/>
    <property type="molecule type" value="Genomic_DNA"/>
</dbReference>
<protein>
    <submittedName>
        <fullName evidence="1">Uncharacterized protein</fullName>
    </submittedName>
</protein>
<evidence type="ECO:0000313" key="2">
    <source>
        <dbReference type="Proteomes" id="UP000276133"/>
    </source>
</evidence>
<comment type="caution">
    <text evidence="1">The sequence shown here is derived from an EMBL/GenBank/DDBJ whole genome shotgun (WGS) entry which is preliminary data.</text>
</comment>
<dbReference type="Proteomes" id="UP000276133">
    <property type="component" value="Unassembled WGS sequence"/>
</dbReference>
<dbReference type="AlphaFoldDB" id="A0A3M7PRE9"/>